<dbReference type="EMBL" id="JAGIZI010000002">
    <property type="protein sequence ID" value="MBP0681877.1"/>
    <property type="molecule type" value="Genomic_DNA"/>
</dbReference>
<dbReference type="Proteomes" id="UP000671119">
    <property type="component" value="Unassembled WGS sequence"/>
</dbReference>
<evidence type="ECO:0000256" key="1">
    <source>
        <dbReference type="SAM" id="MobiDB-lite"/>
    </source>
</evidence>
<protein>
    <submittedName>
        <fullName evidence="2">DUF3800 domain-containing protein</fullName>
    </submittedName>
</protein>
<comment type="caution">
    <text evidence="2">The sequence shown here is derived from an EMBL/GenBank/DDBJ whole genome shotgun (WGS) entry which is preliminary data.</text>
</comment>
<dbReference type="Pfam" id="PF12686">
    <property type="entry name" value="DUF3800"/>
    <property type="match status" value="1"/>
</dbReference>
<feature type="compositionally biased region" description="Polar residues" evidence="1">
    <location>
        <begin position="42"/>
        <end position="55"/>
    </location>
</feature>
<evidence type="ECO:0000313" key="5">
    <source>
        <dbReference type="Proteomes" id="UP000671119"/>
    </source>
</evidence>
<evidence type="ECO:0000313" key="3">
    <source>
        <dbReference type="EMBL" id="REQ55967.1"/>
    </source>
</evidence>
<reference evidence="3" key="2">
    <citation type="submission" date="2018-07" db="EMBL/GenBank/DDBJ databases">
        <authorList>
            <person name="Shah S."/>
            <person name="Brown T."/>
            <person name="Auld S."/>
            <person name="Bratton K."/>
            <person name="Narechania A."/>
            <person name="Mathema B."/>
            <person name="Gandhi N."/>
        </authorList>
    </citation>
    <scope>NUCLEOTIDE SEQUENCE</scope>
    <source>
        <strain evidence="3">32301_S10</strain>
    </source>
</reference>
<feature type="region of interest" description="Disordered" evidence="1">
    <location>
        <begin position="33"/>
        <end position="55"/>
    </location>
</feature>
<organism evidence="2 5">
    <name type="scientific">Mycobacterium tuberculosis</name>
    <dbReference type="NCBI Taxonomy" id="1773"/>
    <lineage>
        <taxon>Bacteria</taxon>
        <taxon>Bacillati</taxon>
        <taxon>Actinomycetota</taxon>
        <taxon>Actinomycetes</taxon>
        <taxon>Mycobacteriales</taxon>
        <taxon>Mycobacteriaceae</taxon>
        <taxon>Mycobacterium</taxon>
        <taxon>Mycobacterium tuberculosis complex</taxon>
    </lineage>
</organism>
<dbReference type="Proteomes" id="UP000256381">
    <property type="component" value="Unassembled WGS sequence"/>
</dbReference>
<reference evidence="2 5" key="3">
    <citation type="submission" date="2021-03" db="EMBL/GenBank/DDBJ databases">
        <title>Whole Genome Sequencing of Mycobacterium tuberculosis clinical isolates from Arunachal Pradesh, India.</title>
        <authorList>
            <person name="Singh S."/>
            <person name="Mudliar S.R."/>
            <person name="Kulsum U."/>
            <person name="Rufai S.B."/>
            <person name="Singh P.K."/>
            <person name="Umpo M."/>
            <person name="Nyori M."/>
        </authorList>
    </citation>
    <scope>NUCLEOTIDE SEQUENCE [LARGE SCALE GENOMIC DNA]</scope>
    <source>
        <strain evidence="2 5">OMICS/BPL/0142/20/SP</strain>
    </source>
</reference>
<reference evidence="3 4" key="1">
    <citation type="journal article" date="2017" name="N. Engl. J. Med.">
        <title>Transmission of Extensively Drug-Resistant Tuberculosis in South Africa.</title>
        <authorList>
            <person name="Shah N.S."/>
            <person name="Auld S.C."/>
            <person name="Brust J.C."/>
            <person name="Mathema B."/>
            <person name="Ismail N."/>
            <person name="Moodley P."/>
            <person name="Mlisana K."/>
            <person name="Allana S."/>
            <person name="Campbell A."/>
            <person name="Mthiyane T."/>
            <person name="Morris N."/>
            <person name="Mpangase P."/>
            <person name="van der Meulen H."/>
            <person name="Omar S.V."/>
            <person name="Brown T.S."/>
            <person name="Narechania A."/>
            <person name="Shaskina E."/>
            <person name="Kapwata T."/>
            <person name="Kreiswirth B."/>
            <person name="Gandhi N.R."/>
        </authorList>
    </citation>
    <scope>NUCLEOTIDE SEQUENCE [LARGE SCALE GENOMIC DNA]</scope>
    <source>
        <strain evidence="3 4">32301_S10</strain>
    </source>
</reference>
<dbReference type="GeneID" id="96990810"/>
<dbReference type="InterPro" id="IPR024524">
    <property type="entry name" value="DUF3800"/>
</dbReference>
<dbReference type="RefSeq" id="WP_077385191.1">
    <property type="nucleotide sequence ID" value="NZ_AP017901.1"/>
</dbReference>
<proteinExistence type="predicted"/>
<sequence length="55" mass="6288">MAGVDALHFAPSKHRRLLQAADLVSYLHFRRRRSDVKDARSVKTTNDYGTSSQTR</sequence>
<gene>
    <name evidence="3" type="ORF">DSJ38_03450</name>
    <name evidence="2" type="ORF">J8J21_01730</name>
</gene>
<accession>A0AB73YJ84</accession>
<evidence type="ECO:0000313" key="4">
    <source>
        <dbReference type="Proteomes" id="UP000256381"/>
    </source>
</evidence>
<name>A0AB73YJ84_MYCTX</name>
<dbReference type="EMBL" id="QTBD01000043">
    <property type="protein sequence ID" value="REQ55967.1"/>
    <property type="molecule type" value="Genomic_DNA"/>
</dbReference>
<dbReference type="AlphaFoldDB" id="A0AB73YJ84"/>
<evidence type="ECO:0000313" key="2">
    <source>
        <dbReference type="EMBL" id="MBP0681877.1"/>
    </source>
</evidence>